<dbReference type="Proteomes" id="UP001221757">
    <property type="component" value="Unassembled WGS sequence"/>
</dbReference>
<organism evidence="1 2">
    <name type="scientific">Mycena rosella</name>
    <name type="common">Pink bonnet</name>
    <name type="synonym">Agaricus rosellus</name>
    <dbReference type="NCBI Taxonomy" id="1033263"/>
    <lineage>
        <taxon>Eukaryota</taxon>
        <taxon>Fungi</taxon>
        <taxon>Dikarya</taxon>
        <taxon>Basidiomycota</taxon>
        <taxon>Agaricomycotina</taxon>
        <taxon>Agaricomycetes</taxon>
        <taxon>Agaricomycetidae</taxon>
        <taxon>Agaricales</taxon>
        <taxon>Marasmiineae</taxon>
        <taxon>Mycenaceae</taxon>
        <taxon>Mycena</taxon>
    </lineage>
</organism>
<proteinExistence type="predicted"/>
<name>A0AAD7G8K7_MYCRO</name>
<keyword evidence="2" id="KW-1185">Reference proteome</keyword>
<reference evidence="1" key="1">
    <citation type="submission" date="2023-03" db="EMBL/GenBank/DDBJ databases">
        <title>Massive genome expansion in bonnet fungi (Mycena s.s.) driven by repeated elements and novel gene families across ecological guilds.</title>
        <authorList>
            <consortium name="Lawrence Berkeley National Laboratory"/>
            <person name="Harder C.B."/>
            <person name="Miyauchi S."/>
            <person name="Viragh M."/>
            <person name="Kuo A."/>
            <person name="Thoen E."/>
            <person name="Andreopoulos B."/>
            <person name="Lu D."/>
            <person name="Skrede I."/>
            <person name="Drula E."/>
            <person name="Henrissat B."/>
            <person name="Morin E."/>
            <person name="Kohler A."/>
            <person name="Barry K."/>
            <person name="LaButti K."/>
            <person name="Morin E."/>
            <person name="Salamov A."/>
            <person name="Lipzen A."/>
            <person name="Mereny Z."/>
            <person name="Hegedus B."/>
            <person name="Baldrian P."/>
            <person name="Stursova M."/>
            <person name="Weitz H."/>
            <person name="Taylor A."/>
            <person name="Grigoriev I.V."/>
            <person name="Nagy L.G."/>
            <person name="Martin F."/>
            <person name="Kauserud H."/>
        </authorList>
    </citation>
    <scope>NUCLEOTIDE SEQUENCE</scope>
    <source>
        <strain evidence="1">CBHHK067</strain>
    </source>
</reference>
<sequence>MLSRYLLQRYRAMWRQPKHSPDGVRLPVRINGSPSLFPQSKGPIVPQVTKLREDRCLLCTEWAAGTRLEVAFISLSLRFMQNQWSHKSGMLVIEGSIPLPASEWVQDSARFLYIPSRVSTYSENNSTSITFSFVLNPGIIFGLQFQEPRWTGNNSRRLQSFDSRRLLVQRMRKVGTDEVWACDAILVNNSRK</sequence>
<comment type="caution">
    <text evidence="1">The sequence shown here is derived from an EMBL/GenBank/DDBJ whole genome shotgun (WGS) entry which is preliminary data.</text>
</comment>
<evidence type="ECO:0000313" key="2">
    <source>
        <dbReference type="Proteomes" id="UP001221757"/>
    </source>
</evidence>
<protein>
    <submittedName>
        <fullName evidence="1">Uncharacterized protein</fullName>
    </submittedName>
</protein>
<accession>A0AAD7G8K7</accession>
<gene>
    <name evidence="1" type="ORF">B0H17DRAFT_1139454</name>
</gene>
<dbReference type="EMBL" id="JARKIE010000135">
    <property type="protein sequence ID" value="KAJ7678392.1"/>
    <property type="molecule type" value="Genomic_DNA"/>
</dbReference>
<evidence type="ECO:0000313" key="1">
    <source>
        <dbReference type="EMBL" id="KAJ7678392.1"/>
    </source>
</evidence>
<dbReference type="AlphaFoldDB" id="A0AAD7G8K7"/>